<dbReference type="Pfam" id="PF00149">
    <property type="entry name" value="Metallophos"/>
    <property type="match status" value="1"/>
</dbReference>
<name>A0A9P0JX76_ACAOB</name>
<dbReference type="InterPro" id="IPR050341">
    <property type="entry name" value="PP1_catalytic_subunit"/>
</dbReference>
<dbReference type="InterPro" id="IPR006186">
    <property type="entry name" value="Ser/Thr-sp_prot-phosphatase"/>
</dbReference>
<dbReference type="GO" id="GO:0005509">
    <property type="term" value="F:calcium ion binding"/>
    <property type="evidence" value="ECO:0007669"/>
    <property type="project" value="InterPro"/>
</dbReference>
<accession>A0A9P0JX76</accession>
<proteinExistence type="inferred from homology"/>
<comment type="caution">
    <text evidence="4">The sequence shown here is derived from an EMBL/GenBank/DDBJ whole genome shotgun (WGS) entry which is preliminary data.</text>
</comment>
<keyword evidence="2" id="KW-0378">Hydrolase</keyword>
<dbReference type="OrthoDB" id="256429at2759"/>
<dbReference type="Proteomes" id="UP001152888">
    <property type="component" value="Unassembled WGS sequence"/>
</dbReference>
<keyword evidence="5" id="KW-1185">Reference proteome</keyword>
<sequence length="780" mass="87588">MAMFRNSDELCDVVSAAVFCAMDSTLMLTVENSEHWLPSVKVPAGQSWEKAVAKEVLDIFGIMTIDKVLKVTKVYLPRHATINYVIHVVFATTVDPGVKNKSKNTMGKYRGKVRWVAEADLAKLLTSHNLKSPEIVEYFGLLKKSNLGIDRPEEYMTRDNFCESCDDIIVTGKGSTHHQLVEASGIDKLAQESLLKEFVGWCFPANYMNVRVFSRLIPDLGWPKEAAISLFTSADIKNRYGLSFREFLYFLATVDPNTSHGGAAAEIRCRFMFRYYDRDKDGFLKCDEFKNVISDLRRSKKMPVDAPNVAKETSETYKAMGAADGSNISVMDFLKAICDLKIRGTSMIFRSSVGIIKYLKDVQEKSGRSAASAVSSAMQGSVAQNPRGKMTTPPMKYLDYEVAVHTLRIQRSGNAINIEEMKTLQEAISITTLKQPHNEQNRRISMDLFSQRSVSNELLKGLRYLTSINKIKEPKANYTWGQLDPANFARNLINVCNQVKEVFRAEPRMLELSSPCYIMGDLHGNVADLLHFERTLWHIGPGLSPSNLLFLGDYVDRGAYSIEVISYLFSYKLQSPRKMNLVRGNHEIRDVQKMFTFYKECLLKLGEKLGNEVWNAVNNAFDVMPLAAVVDGKLFCCHGGVPPPWLCPVITAINDVPNPLNQPDIQSSLAWELMWNDPVRPKTVNDKVAMELLANEGFAVNVRRGTAHVFSVDALERFLKANQLTHIVRAHEVAQAGFQLQQKGKLLTVFSSSKYCGGNNDAACVMADQGKLRILRLETE</sequence>
<dbReference type="InterPro" id="IPR002048">
    <property type="entry name" value="EF_hand_dom"/>
</dbReference>
<feature type="domain" description="EF-hand" evidence="3">
    <location>
        <begin position="264"/>
        <end position="299"/>
    </location>
</feature>
<comment type="similarity">
    <text evidence="1 2">Belongs to the PPP phosphatase family.</text>
</comment>
<evidence type="ECO:0000313" key="4">
    <source>
        <dbReference type="EMBL" id="CAH1962664.1"/>
    </source>
</evidence>
<dbReference type="SMART" id="SM00156">
    <property type="entry name" value="PP2Ac"/>
    <property type="match status" value="1"/>
</dbReference>
<dbReference type="SUPFAM" id="SSF56300">
    <property type="entry name" value="Metallo-dependent phosphatases"/>
    <property type="match status" value="1"/>
</dbReference>
<dbReference type="EMBL" id="CAKOFQ010006703">
    <property type="protein sequence ID" value="CAH1962664.1"/>
    <property type="molecule type" value="Genomic_DNA"/>
</dbReference>
<dbReference type="EC" id="3.1.3.16" evidence="2"/>
<dbReference type="InterPro" id="IPR011992">
    <property type="entry name" value="EF-hand-dom_pair"/>
</dbReference>
<organism evidence="4 5">
    <name type="scientific">Acanthoscelides obtectus</name>
    <name type="common">Bean weevil</name>
    <name type="synonym">Bruchus obtectus</name>
    <dbReference type="NCBI Taxonomy" id="200917"/>
    <lineage>
        <taxon>Eukaryota</taxon>
        <taxon>Metazoa</taxon>
        <taxon>Ecdysozoa</taxon>
        <taxon>Arthropoda</taxon>
        <taxon>Hexapoda</taxon>
        <taxon>Insecta</taxon>
        <taxon>Pterygota</taxon>
        <taxon>Neoptera</taxon>
        <taxon>Endopterygota</taxon>
        <taxon>Coleoptera</taxon>
        <taxon>Polyphaga</taxon>
        <taxon>Cucujiformia</taxon>
        <taxon>Chrysomeloidea</taxon>
        <taxon>Chrysomelidae</taxon>
        <taxon>Bruchinae</taxon>
        <taxon>Bruchini</taxon>
        <taxon>Acanthoscelides</taxon>
    </lineage>
</organism>
<dbReference type="Gene3D" id="3.60.21.10">
    <property type="match status" value="1"/>
</dbReference>
<dbReference type="SUPFAM" id="SSF47473">
    <property type="entry name" value="EF-hand"/>
    <property type="match status" value="1"/>
</dbReference>
<dbReference type="CDD" id="cd00144">
    <property type="entry name" value="MPP_PPP_family"/>
    <property type="match status" value="1"/>
</dbReference>
<dbReference type="PRINTS" id="PR00114">
    <property type="entry name" value="STPHPHTASE"/>
</dbReference>
<dbReference type="GO" id="GO:0005737">
    <property type="term" value="C:cytoplasm"/>
    <property type="evidence" value="ECO:0007669"/>
    <property type="project" value="TreeGrafter"/>
</dbReference>
<gene>
    <name evidence="4" type="ORF">ACAOBT_LOCUS4787</name>
</gene>
<dbReference type="PROSITE" id="PS50222">
    <property type="entry name" value="EF_HAND_2"/>
    <property type="match status" value="1"/>
</dbReference>
<evidence type="ECO:0000256" key="1">
    <source>
        <dbReference type="ARBA" id="ARBA00008294"/>
    </source>
</evidence>
<comment type="catalytic activity">
    <reaction evidence="2">
        <text>O-phospho-L-threonyl-[protein] + H2O = L-threonyl-[protein] + phosphate</text>
        <dbReference type="Rhea" id="RHEA:47004"/>
        <dbReference type="Rhea" id="RHEA-COMP:11060"/>
        <dbReference type="Rhea" id="RHEA-COMP:11605"/>
        <dbReference type="ChEBI" id="CHEBI:15377"/>
        <dbReference type="ChEBI" id="CHEBI:30013"/>
        <dbReference type="ChEBI" id="CHEBI:43474"/>
        <dbReference type="ChEBI" id="CHEBI:61977"/>
        <dbReference type="EC" id="3.1.3.16"/>
    </reaction>
</comment>
<dbReference type="AlphaFoldDB" id="A0A9P0JX76"/>
<dbReference type="PANTHER" id="PTHR11668:SF496">
    <property type="entry name" value="SERINE_THREONINE-PROTEIN PHOSPHATASE"/>
    <property type="match status" value="1"/>
</dbReference>
<dbReference type="InterPro" id="IPR029052">
    <property type="entry name" value="Metallo-depent_PP-like"/>
</dbReference>
<dbReference type="GO" id="GO:0004722">
    <property type="term" value="F:protein serine/threonine phosphatase activity"/>
    <property type="evidence" value="ECO:0007669"/>
    <property type="project" value="UniProtKB-EC"/>
</dbReference>
<dbReference type="InterPro" id="IPR004843">
    <property type="entry name" value="Calcineurin-like_PHP"/>
</dbReference>
<dbReference type="GO" id="GO:0005634">
    <property type="term" value="C:nucleus"/>
    <property type="evidence" value="ECO:0007669"/>
    <property type="project" value="TreeGrafter"/>
</dbReference>
<reference evidence="4" key="1">
    <citation type="submission" date="2022-03" db="EMBL/GenBank/DDBJ databases">
        <authorList>
            <person name="Sayadi A."/>
        </authorList>
    </citation>
    <scope>NUCLEOTIDE SEQUENCE</scope>
</reference>
<dbReference type="PANTHER" id="PTHR11668">
    <property type="entry name" value="SERINE/THREONINE PROTEIN PHOSPHATASE"/>
    <property type="match status" value="1"/>
</dbReference>
<evidence type="ECO:0000313" key="5">
    <source>
        <dbReference type="Proteomes" id="UP001152888"/>
    </source>
</evidence>
<evidence type="ECO:0000256" key="2">
    <source>
        <dbReference type="RuleBase" id="RU004273"/>
    </source>
</evidence>
<dbReference type="PROSITE" id="PS00125">
    <property type="entry name" value="SER_THR_PHOSPHATASE"/>
    <property type="match status" value="1"/>
</dbReference>
<evidence type="ECO:0000259" key="3">
    <source>
        <dbReference type="PROSITE" id="PS50222"/>
    </source>
</evidence>
<dbReference type="Gene3D" id="1.10.238.10">
    <property type="entry name" value="EF-hand"/>
    <property type="match status" value="1"/>
</dbReference>
<protein>
    <recommendedName>
        <fullName evidence="2">Serine/threonine-protein phosphatase</fullName>
        <ecNumber evidence="2">3.1.3.16</ecNumber>
    </recommendedName>
</protein>